<feature type="region of interest" description="Disordered" evidence="1">
    <location>
        <begin position="1"/>
        <end position="34"/>
    </location>
</feature>
<evidence type="ECO:0000313" key="2">
    <source>
        <dbReference type="EMBL" id="AKC61202.1"/>
    </source>
</evidence>
<sequence>MNFSNNSSNDQDKELLKRLEKAEKKFDGDTDKKV</sequence>
<feature type="compositionally biased region" description="Basic and acidic residues" evidence="1">
    <location>
        <begin position="10"/>
        <end position="34"/>
    </location>
</feature>
<dbReference type="Proteomes" id="UP000033052">
    <property type="component" value="Chromosome"/>
</dbReference>
<dbReference type="KEGG" id="cld:CLSPO_c04780"/>
<reference evidence="2 3" key="1">
    <citation type="journal article" date="2015" name="PLoS ONE">
        <title>A universal mariner transposon system for forward genetic studies in the genus clostridium.</title>
        <authorList>
            <person name="Zhang Y."/>
            <person name="Grosse-Honebrink A."/>
            <person name="Minton N.P."/>
        </authorList>
    </citation>
    <scope>NUCLEOTIDE SEQUENCE [LARGE SCALE GENOMIC DNA]</scope>
    <source>
        <strain evidence="2 3">NCIMB 10696</strain>
    </source>
</reference>
<organism evidence="2 3">
    <name type="scientific">Clostridium sporogenes</name>
    <dbReference type="NCBI Taxonomy" id="1509"/>
    <lineage>
        <taxon>Bacteria</taxon>
        <taxon>Bacillati</taxon>
        <taxon>Bacillota</taxon>
        <taxon>Clostridia</taxon>
        <taxon>Eubacteriales</taxon>
        <taxon>Clostridiaceae</taxon>
        <taxon>Clostridium</taxon>
    </lineage>
</organism>
<dbReference type="EMBL" id="CP009225">
    <property type="protein sequence ID" value="AKC61202.1"/>
    <property type="molecule type" value="Genomic_DNA"/>
</dbReference>
<dbReference type="AlphaFoldDB" id="A0A7U4XSX0"/>
<protein>
    <submittedName>
        <fullName evidence="2">Uncharacterized protein</fullName>
    </submittedName>
</protein>
<accession>A0A7U4XSX0</accession>
<evidence type="ECO:0000313" key="3">
    <source>
        <dbReference type="Proteomes" id="UP000033052"/>
    </source>
</evidence>
<proteinExistence type="predicted"/>
<name>A0A7U4XSX0_CLOSG</name>
<evidence type="ECO:0000256" key="1">
    <source>
        <dbReference type="SAM" id="MobiDB-lite"/>
    </source>
</evidence>
<gene>
    <name evidence="2" type="ORF">CLSPO_c04780</name>
</gene>